<dbReference type="STRING" id="709839.TSA66_02715"/>
<dbReference type="AlphaFoldDB" id="A0A0C2BPL6"/>
<organism evidence="1 2">
    <name type="scientific">Noviherbaspirillum autotrophicum</name>
    <dbReference type="NCBI Taxonomy" id="709839"/>
    <lineage>
        <taxon>Bacteria</taxon>
        <taxon>Pseudomonadati</taxon>
        <taxon>Pseudomonadota</taxon>
        <taxon>Betaproteobacteria</taxon>
        <taxon>Burkholderiales</taxon>
        <taxon>Oxalobacteraceae</taxon>
        <taxon>Noviherbaspirillum</taxon>
    </lineage>
</organism>
<name>A0A0C2BPL6_9BURK</name>
<dbReference type="InterPro" id="IPR036692">
    <property type="entry name" value="Shew3726-like_sf"/>
</dbReference>
<keyword evidence="2" id="KW-1185">Reference proteome</keyword>
<dbReference type="SUPFAM" id="SSF160272">
    <property type="entry name" value="Shew3726-like"/>
    <property type="match status" value="1"/>
</dbReference>
<proteinExistence type="predicted"/>
<dbReference type="RefSeq" id="WP_040038888.1">
    <property type="nucleotide sequence ID" value="NZ_JWJG01000028.1"/>
</dbReference>
<protein>
    <recommendedName>
        <fullName evidence="3">DUF1488 domain-containing protein</fullName>
    </recommendedName>
</protein>
<evidence type="ECO:0000313" key="1">
    <source>
        <dbReference type="EMBL" id="KIF79976.1"/>
    </source>
</evidence>
<comment type="caution">
    <text evidence="1">The sequence shown here is derived from an EMBL/GenBank/DDBJ whole genome shotgun (WGS) entry which is preliminary data.</text>
</comment>
<accession>A0A0C2BPL6</accession>
<evidence type="ECO:0000313" key="2">
    <source>
        <dbReference type="Proteomes" id="UP000031572"/>
    </source>
</evidence>
<dbReference type="OrthoDB" id="8775770at2"/>
<dbReference type="Proteomes" id="UP000031572">
    <property type="component" value="Unassembled WGS sequence"/>
</dbReference>
<evidence type="ECO:0008006" key="3">
    <source>
        <dbReference type="Google" id="ProtNLM"/>
    </source>
</evidence>
<dbReference type="EMBL" id="JWJG01000028">
    <property type="protein sequence ID" value="KIF79976.1"/>
    <property type="molecule type" value="Genomic_DNA"/>
</dbReference>
<sequence length="91" mass="9820">MSRTLQPALTNDGVAFTVTVESVKHQCLVTHDAIQMLSAMKSIDDHDADMIDLFHAYEATINGVARRLVAAGVPGRPLVMRSTTFSAPHTA</sequence>
<reference evidence="1 2" key="1">
    <citation type="submission" date="2014-12" db="EMBL/GenBank/DDBJ databases">
        <title>Denitrispirillum autotrophicum gen. nov., sp. nov., Denitrifying, Facultatively Autotrophic Bacteria Isolated from Rice Paddy Soil.</title>
        <authorList>
            <person name="Ishii S."/>
            <person name="Ashida N."/>
            <person name="Ohno H."/>
            <person name="Otsuka S."/>
            <person name="Yokota A."/>
            <person name="Senoo K."/>
        </authorList>
    </citation>
    <scope>NUCLEOTIDE SEQUENCE [LARGE SCALE GENOMIC DNA]</scope>
    <source>
        <strain evidence="1 2">TSA66</strain>
    </source>
</reference>
<gene>
    <name evidence="1" type="ORF">TSA66_02715</name>
</gene>